<dbReference type="GO" id="GO:0043022">
    <property type="term" value="F:ribosome binding"/>
    <property type="evidence" value="ECO:0007669"/>
    <property type="project" value="UniProtKB-UniRule"/>
</dbReference>
<evidence type="ECO:0000256" key="7">
    <source>
        <dbReference type="HAMAP-Rule" id="MF_03137"/>
    </source>
</evidence>
<dbReference type="FunFam" id="3.30.70.870:FF:000004">
    <property type="entry name" value="Translation factor GUF1, mitochondrial"/>
    <property type="match status" value="1"/>
</dbReference>
<reference evidence="10 11" key="1">
    <citation type="submission" date="2018-02" db="EMBL/GenBank/DDBJ databases">
        <title>Draft genome of wild Prunus yedoensis var. nudiflora.</title>
        <authorList>
            <person name="Baek S."/>
            <person name="Kim J.-H."/>
            <person name="Choi K."/>
            <person name="Kim G.-B."/>
            <person name="Cho A."/>
            <person name="Jang H."/>
            <person name="Shin C.-H."/>
            <person name="Yu H.-J."/>
            <person name="Mun J.-H."/>
        </authorList>
    </citation>
    <scope>NUCLEOTIDE SEQUENCE [LARGE SCALE GENOMIC DNA]</scope>
    <source>
        <strain evidence="11">cv. Jeju island</strain>
        <tissue evidence="10">Leaf</tissue>
    </source>
</reference>
<protein>
    <recommendedName>
        <fullName evidence="7">Translation factor GUF1 homolog, mitochondrial</fullName>
        <ecNumber evidence="7">3.6.5.n1</ecNumber>
    </recommendedName>
    <alternativeName>
        <fullName evidence="7">Elongation factor 4 homolog</fullName>
        <shortName evidence="7">EF-4</shortName>
    </alternativeName>
    <alternativeName>
        <fullName evidence="7">GTPase GUF1 homolog</fullName>
    </alternativeName>
    <alternativeName>
        <fullName evidence="7">Ribosomal back-translocase</fullName>
    </alternativeName>
</protein>
<evidence type="ECO:0000259" key="9">
    <source>
        <dbReference type="PROSITE" id="PS51722"/>
    </source>
</evidence>
<dbReference type="SUPFAM" id="SSF54980">
    <property type="entry name" value="EF-G C-terminal domain-like"/>
    <property type="match status" value="2"/>
</dbReference>
<keyword evidence="5 7" id="KW-0648">Protein biosynthesis</keyword>
<keyword evidence="7" id="KW-0999">Mitochondrion inner membrane</keyword>
<comment type="similarity">
    <text evidence="2">Belongs to the 'GDSL' lipolytic enzyme family.</text>
</comment>
<dbReference type="Proteomes" id="UP000250321">
    <property type="component" value="Unassembled WGS sequence"/>
</dbReference>
<dbReference type="PROSITE" id="PS00301">
    <property type="entry name" value="G_TR_1"/>
    <property type="match status" value="1"/>
</dbReference>
<dbReference type="InterPro" id="IPR038363">
    <property type="entry name" value="LepA_C_sf"/>
</dbReference>
<dbReference type="AlphaFoldDB" id="A0A314U899"/>
<evidence type="ECO:0000256" key="8">
    <source>
        <dbReference type="SAM" id="MobiDB-lite"/>
    </source>
</evidence>
<dbReference type="Gene3D" id="3.40.50.300">
    <property type="entry name" value="P-loop containing nucleotide triphosphate hydrolases"/>
    <property type="match status" value="1"/>
</dbReference>
<keyword evidence="7" id="KW-0496">Mitochondrion</keyword>
<feature type="compositionally biased region" description="Pro residues" evidence="8">
    <location>
        <begin position="373"/>
        <end position="391"/>
    </location>
</feature>
<comment type="subcellular location">
    <subcellularLocation>
        <location evidence="7">Mitochondrion inner membrane</location>
        <topology evidence="7">Peripheral membrane protein</topology>
        <orientation evidence="7">Matrix side</orientation>
    </subcellularLocation>
</comment>
<organism evidence="10 11">
    <name type="scientific">Prunus yedoensis var. nudiflora</name>
    <dbReference type="NCBI Taxonomy" id="2094558"/>
    <lineage>
        <taxon>Eukaryota</taxon>
        <taxon>Viridiplantae</taxon>
        <taxon>Streptophyta</taxon>
        <taxon>Embryophyta</taxon>
        <taxon>Tracheophyta</taxon>
        <taxon>Spermatophyta</taxon>
        <taxon>Magnoliopsida</taxon>
        <taxon>eudicotyledons</taxon>
        <taxon>Gunneridae</taxon>
        <taxon>Pentapetalae</taxon>
        <taxon>rosids</taxon>
        <taxon>fabids</taxon>
        <taxon>Rosales</taxon>
        <taxon>Rosaceae</taxon>
        <taxon>Amygdaloideae</taxon>
        <taxon>Amygdaleae</taxon>
        <taxon>Prunus</taxon>
    </lineage>
</organism>
<name>A0A314U899_PRUYE</name>
<evidence type="ECO:0000256" key="1">
    <source>
        <dbReference type="ARBA" id="ARBA00005454"/>
    </source>
</evidence>
<dbReference type="GO" id="GO:0006412">
    <property type="term" value="P:translation"/>
    <property type="evidence" value="ECO:0007669"/>
    <property type="project" value="UniProtKB-KW"/>
</dbReference>
<accession>A0A314U899</accession>
<evidence type="ECO:0000313" key="10">
    <source>
        <dbReference type="EMBL" id="PQM32966.1"/>
    </source>
</evidence>
<dbReference type="EMBL" id="PJQY01003984">
    <property type="protein sequence ID" value="PQM32966.1"/>
    <property type="molecule type" value="Genomic_DNA"/>
</dbReference>
<sequence length="998" mass="109931">MSFLFQKLLPSSNSSVKVFLIIIVLFLYHNAAAVILPENETIPAVIVFGDSIVDPGNNNNIRTIVKCNFPPYGRDFIGRKPTGRFSNGRVPSDLIAESVGVKNILPAYLDPSLKVQDLLTGVSFASGGTGYDPLTPQVVSVLSLSDQLDLFKKYLSKINAAVGEARTATILSKSIYIVCLGSDDIANTYYSTPLRRRQYDIPAYTDLMLESASSFFQELYDLGARRIGIISLPAIGCVPSQRTLNGGIDRGCSDNANQAASLFNSKLTAQIDAFNKRLPEARLVYLDIYNTLLSVIQNPSQYGLEVVNKGCCGTGNIEVSILCTRYSPDIRRRPSQKSNPKPTIAQAIHTIQSKFGSSPWPQTSLLNLRPSSYPQPPPLPNAHIPEPPPSCPSSHSLTLNLSFISPEPPPGLGKDSKCSVKHWNPTHFQLGHDRLSKVPISRIRNFCIIAHIDHGKSTLADKLLETTGTVQKREMKEQFLDNMDLERERGITIKLQIARMRYSFKNGEPYCLNLIDTPGHVDFSYEVSRSLAACEGALLVVDASQGVEAQTLANVYLALENNLEIIPVLNKIDLPGADPDSVIKEIEEVIGLDCSNAILCSAKEGIGISEILDAIVERVPPPADTADKPLRALIFDSYYDPYRGVIVYFRVIDGKIKKGDRVYFMASGKDYFADEIGVLSPTQLQVGELYAGEVGYLSASIRSVADARVGDTITNYSRKAESSLPGYEEATPMVFCGMFPVDADQFPELRDALEKLQLNDAALKFEPETSSAMGFGFRCGFLGLLHMEIVQERLEREYNLSLITTAPSVVYKVNCVNGDIVECSNPSVLPEPGKRKSIEEPVVKIEMLTPKDYIGPLMELAQDRRAVFKEMKFIAENRASLTYELPLAEMVEPLATIVHKDKAYAVGRALTQKLKELIPRQMFKVPIQACIGSKVIASEALSAIRKDVLAKCYGGDISRKKKLLKKQAEGKKRMKAIGKVDVPQEAFMAVLKLEKEVL</sequence>
<evidence type="ECO:0000256" key="3">
    <source>
        <dbReference type="ARBA" id="ARBA00022741"/>
    </source>
</evidence>
<dbReference type="PROSITE" id="PS51722">
    <property type="entry name" value="G_TR_2"/>
    <property type="match status" value="1"/>
</dbReference>
<dbReference type="Gene3D" id="3.30.70.2570">
    <property type="entry name" value="Elongation factor 4, C-terminal domain"/>
    <property type="match status" value="1"/>
</dbReference>
<dbReference type="Pfam" id="PF00657">
    <property type="entry name" value="Lipase_GDSL"/>
    <property type="match status" value="1"/>
</dbReference>
<comment type="catalytic activity">
    <reaction evidence="7">
        <text>GTP + H2O = GDP + phosphate + H(+)</text>
        <dbReference type="Rhea" id="RHEA:19669"/>
        <dbReference type="ChEBI" id="CHEBI:15377"/>
        <dbReference type="ChEBI" id="CHEBI:15378"/>
        <dbReference type="ChEBI" id="CHEBI:37565"/>
        <dbReference type="ChEBI" id="CHEBI:43474"/>
        <dbReference type="ChEBI" id="CHEBI:58189"/>
        <dbReference type="EC" id="3.6.5.n1"/>
    </reaction>
</comment>
<proteinExistence type="inferred from homology"/>
<dbReference type="EC" id="3.6.5.n1" evidence="7"/>
<keyword evidence="4 7" id="KW-0378">Hydrolase</keyword>
<dbReference type="InterPro" id="IPR036514">
    <property type="entry name" value="SGNH_hydro_sf"/>
</dbReference>
<feature type="binding site" evidence="7">
    <location>
        <begin position="516"/>
        <end position="520"/>
    </location>
    <ligand>
        <name>GTP</name>
        <dbReference type="ChEBI" id="CHEBI:37565"/>
    </ligand>
</feature>
<dbReference type="GO" id="GO:0003924">
    <property type="term" value="F:GTPase activity"/>
    <property type="evidence" value="ECO:0007669"/>
    <property type="project" value="UniProtKB-UniRule"/>
</dbReference>
<dbReference type="CDD" id="cd16260">
    <property type="entry name" value="EF4_III"/>
    <property type="match status" value="1"/>
</dbReference>
<gene>
    <name evidence="10" type="ORF">Pyn_26022</name>
</gene>
<dbReference type="PANTHER" id="PTHR43512:SF4">
    <property type="entry name" value="TRANSLATION FACTOR GUF1 HOMOLOG, CHLOROPLASTIC"/>
    <property type="match status" value="1"/>
</dbReference>
<dbReference type="InterPro" id="IPR027417">
    <property type="entry name" value="P-loop_NTPase"/>
</dbReference>
<feature type="binding site" evidence="7">
    <location>
        <begin position="450"/>
        <end position="457"/>
    </location>
    <ligand>
        <name>GTP</name>
        <dbReference type="ChEBI" id="CHEBI:37565"/>
    </ligand>
</feature>
<comment type="similarity">
    <text evidence="7">Belongs to the GTP-binding elongation factor family. LepA subfamily.</text>
</comment>
<dbReference type="InterPro" id="IPR035669">
    <property type="entry name" value="SGNH_plant_lipase-like"/>
</dbReference>
<evidence type="ECO:0000256" key="4">
    <source>
        <dbReference type="ARBA" id="ARBA00022801"/>
    </source>
</evidence>
<dbReference type="GO" id="GO:0005525">
    <property type="term" value="F:GTP binding"/>
    <property type="evidence" value="ECO:0007669"/>
    <property type="project" value="UniProtKB-UniRule"/>
</dbReference>
<keyword evidence="7" id="KW-0472">Membrane</keyword>
<dbReference type="GO" id="GO:0005743">
    <property type="term" value="C:mitochondrial inner membrane"/>
    <property type="evidence" value="ECO:0007669"/>
    <property type="project" value="UniProtKB-SubCell"/>
</dbReference>
<dbReference type="OrthoDB" id="1074at2759"/>
<dbReference type="Gene3D" id="3.40.50.1110">
    <property type="entry name" value="SGNH hydrolase"/>
    <property type="match status" value="1"/>
</dbReference>
<dbReference type="InterPro" id="IPR004161">
    <property type="entry name" value="EFTu-like_2"/>
</dbReference>
<dbReference type="HAMAP" id="MF_00071">
    <property type="entry name" value="LepA"/>
    <property type="match status" value="1"/>
</dbReference>
<dbReference type="Pfam" id="PF00009">
    <property type="entry name" value="GTP_EFTU"/>
    <property type="match status" value="1"/>
</dbReference>
<dbReference type="GO" id="GO:0016788">
    <property type="term" value="F:hydrolase activity, acting on ester bonds"/>
    <property type="evidence" value="ECO:0007669"/>
    <property type="project" value="InterPro"/>
</dbReference>
<dbReference type="NCBIfam" id="TIGR01393">
    <property type="entry name" value="lepA"/>
    <property type="match status" value="1"/>
</dbReference>
<dbReference type="PANTHER" id="PTHR43512">
    <property type="entry name" value="TRANSLATION FACTOR GUF1-RELATED"/>
    <property type="match status" value="1"/>
</dbReference>
<dbReference type="GO" id="GO:0045727">
    <property type="term" value="P:positive regulation of translation"/>
    <property type="evidence" value="ECO:0007669"/>
    <property type="project" value="UniProtKB-UniRule"/>
</dbReference>
<dbReference type="InterPro" id="IPR013842">
    <property type="entry name" value="LepA_CTD"/>
</dbReference>
<keyword evidence="11" id="KW-1185">Reference proteome</keyword>
<keyword evidence="6 7" id="KW-0342">GTP-binding</keyword>
<dbReference type="FunFam" id="2.40.30.10:FF:000015">
    <property type="entry name" value="Translation factor GUF1, mitochondrial"/>
    <property type="match status" value="1"/>
</dbReference>
<feature type="binding site" evidence="7">
    <location>
        <begin position="570"/>
        <end position="573"/>
    </location>
    <ligand>
        <name>GTP</name>
        <dbReference type="ChEBI" id="CHEBI:37565"/>
    </ligand>
</feature>
<dbReference type="Pfam" id="PF03144">
    <property type="entry name" value="GTP_EFTU_D2"/>
    <property type="match status" value="1"/>
</dbReference>
<evidence type="ECO:0000256" key="6">
    <source>
        <dbReference type="ARBA" id="ARBA00023134"/>
    </source>
</evidence>
<evidence type="ECO:0000256" key="2">
    <source>
        <dbReference type="ARBA" id="ARBA00008668"/>
    </source>
</evidence>
<dbReference type="Gene3D" id="2.40.30.10">
    <property type="entry name" value="Translation factors"/>
    <property type="match status" value="1"/>
</dbReference>
<dbReference type="SUPFAM" id="SSF50447">
    <property type="entry name" value="Translation proteins"/>
    <property type="match status" value="1"/>
</dbReference>
<dbReference type="InterPro" id="IPR031157">
    <property type="entry name" value="G_TR_CS"/>
</dbReference>
<evidence type="ECO:0000313" key="11">
    <source>
        <dbReference type="Proteomes" id="UP000250321"/>
    </source>
</evidence>
<dbReference type="InterPro" id="IPR009000">
    <property type="entry name" value="Transl_B-barrel_sf"/>
</dbReference>
<dbReference type="InterPro" id="IPR001087">
    <property type="entry name" value="GDSL"/>
</dbReference>
<dbReference type="CDD" id="cd01837">
    <property type="entry name" value="SGNH_plant_lipase_like"/>
    <property type="match status" value="1"/>
</dbReference>
<dbReference type="SUPFAM" id="SSF52540">
    <property type="entry name" value="P-loop containing nucleoside triphosphate hydrolases"/>
    <property type="match status" value="1"/>
</dbReference>
<dbReference type="CDD" id="cd03699">
    <property type="entry name" value="EF4_II"/>
    <property type="match status" value="1"/>
</dbReference>
<dbReference type="InterPro" id="IPR000795">
    <property type="entry name" value="T_Tr_GTP-bd_dom"/>
</dbReference>
<comment type="function">
    <text evidence="7">Promotes mitochondrial protein synthesis. May act as a fidelity factor of the translation reaction, by catalyzing a one-codon backward translocation of tRNAs on improperly translocated ribosomes. Binds to mitochondrial ribosomes in a GTP-dependent manner.</text>
</comment>
<dbReference type="FunFam" id="3.30.70.2570:FF:000001">
    <property type="entry name" value="Translation factor GUF1, mitochondrial"/>
    <property type="match status" value="1"/>
</dbReference>
<dbReference type="InterPro" id="IPR035647">
    <property type="entry name" value="EFG_III/V"/>
</dbReference>
<dbReference type="STRING" id="2094558.A0A314U899"/>
<keyword evidence="3 7" id="KW-0547">Nucleotide-binding</keyword>
<dbReference type="FunFam" id="3.40.50.300:FF:000078">
    <property type="entry name" value="Elongation factor 4"/>
    <property type="match status" value="1"/>
</dbReference>
<dbReference type="Gene3D" id="3.30.70.870">
    <property type="entry name" value="Elongation Factor G (Translational Gtpase), domain 3"/>
    <property type="match status" value="1"/>
</dbReference>
<feature type="domain" description="Tr-type G" evidence="9">
    <location>
        <begin position="441"/>
        <end position="623"/>
    </location>
</feature>
<dbReference type="CDD" id="cd01890">
    <property type="entry name" value="LepA"/>
    <property type="match status" value="1"/>
</dbReference>
<comment type="similarity">
    <text evidence="1">Belongs to the TRAFAC class translation factor GTPase superfamily. Classic translation factor GTPase family. LepA subfamily.</text>
</comment>
<dbReference type="PRINTS" id="PR00315">
    <property type="entry name" value="ELONGATNFCT"/>
</dbReference>
<feature type="region of interest" description="Disordered" evidence="8">
    <location>
        <begin position="366"/>
        <end position="395"/>
    </location>
</feature>
<dbReference type="InterPro" id="IPR005225">
    <property type="entry name" value="Small_GTP-bd"/>
</dbReference>
<evidence type="ECO:0000256" key="5">
    <source>
        <dbReference type="ARBA" id="ARBA00022917"/>
    </source>
</evidence>
<dbReference type="Pfam" id="PF06421">
    <property type="entry name" value="LepA_C"/>
    <property type="match status" value="1"/>
</dbReference>
<comment type="caution">
    <text evidence="10">The sequence shown here is derived from an EMBL/GenBank/DDBJ whole genome shotgun (WGS) entry which is preliminary data.</text>
</comment>
<dbReference type="FunFam" id="3.40.50.1110:FF:000003">
    <property type="entry name" value="GDSL esterase/lipase APG"/>
    <property type="match status" value="1"/>
</dbReference>
<dbReference type="NCBIfam" id="TIGR00231">
    <property type="entry name" value="small_GTP"/>
    <property type="match status" value="1"/>
</dbReference>
<dbReference type="InterPro" id="IPR006297">
    <property type="entry name" value="EF-4"/>
</dbReference>
<dbReference type="GO" id="GO:0005759">
    <property type="term" value="C:mitochondrial matrix"/>
    <property type="evidence" value="ECO:0007669"/>
    <property type="project" value="UniProtKB-UniRule"/>
</dbReference>